<dbReference type="InterPro" id="IPR036465">
    <property type="entry name" value="vWFA_dom_sf"/>
</dbReference>
<accession>K1P7C8</accession>
<dbReference type="AlphaFoldDB" id="K1P7C8"/>
<dbReference type="PANTHER" id="PTHR24020">
    <property type="entry name" value="COLLAGEN ALPHA"/>
    <property type="match status" value="1"/>
</dbReference>
<proteinExistence type="predicted"/>
<dbReference type="GO" id="GO:0005581">
    <property type="term" value="C:collagen trimer"/>
    <property type="evidence" value="ECO:0007669"/>
    <property type="project" value="UniProtKB-KW"/>
</dbReference>
<dbReference type="InParanoid" id="K1P7C8"/>
<protein>
    <submittedName>
        <fullName evidence="1">Collagen alpha-1(XIV) chain</fullName>
    </submittedName>
</protein>
<dbReference type="EMBL" id="JH822866">
    <property type="protein sequence ID" value="EKC17468.1"/>
    <property type="molecule type" value="Genomic_DNA"/>
</dbReference>
<name>K1P7C8_MAGGI</name>
<dbReference type="Pfam" id="PF00092">
    <property type="entry name" value="VWA"/>
    <property type="match status" value="1"/>
</dbReference>
<gene>
    <name evidence="1" type="ORF">CGI_10000757</name>
</gene>
<sequence>MKEFVYSVVEKVSIGRTDDRVGLVSYSSDPQLGFHLDSFFTKKDINNAISAMQYLYGSTITAAGLKMVRQEIFNISKMAIDLMYPIHVLIMITDGNSNVNSIDTIPEGIRLREAGVHIFVIAINFAGDM</sequence>
<reference evidence="1" key="1">
    <citation type="journal article" date="2012" name="Nature">
        <title>The oyster genome reveals stress adaptation and complexity of shell formation.</title>
        <authorList>
            <person name="Zhang G."/>
            <person name="Fang X."/>
            <person name="Guo X."/>
            <person name="Li L."/>
            <person name="Luo R."/>
            <person name="Xu F."/>
            <person name="Yang P."/>
            <person name="Zhang L."/>
            <person name="Wang X."/>
            <person name="Qi H."/>
            <person name="Xiong Z."/>
            <person name="Que H."/>
            <person name="Xie Y."/>
            <person name="Holland P.W."/>
            <person name="Paps J."/>
            <person name="Zhu Y."/>
            <person name="Wu F."/>
            <person name="Chen Y."/>
            <person name="Wang J."/>
            <person name="Peng C."/>
            <person name="Meng J."/>
            <person name="Yang L."/>
            <person name="Liu J."/>
            <person name="Wen B."/>
            <person name="Zhang N."/>
            <person name="Huang Z."/>
            <person name="Zhu Q."/>
            <person name="Feng Y."/>
            <person name="Mount A."/>
            <person name="Hedgecock D."/>
            <person name="Xu Z."/>
            <person name="Liu Y."/>
            <person name="Domazet-Loso T."/>
            <person name="Du Y."/>
            <person name="Sun X."/>
            <person name="Zhang S."/>
            <person name="Liu B."/>
            <person name="Cheng P."/>
            <person name="Jiang X."/>
            <person name="Li J."/>
            <person name="Fan D."/>
            <person name="Wang W."/>
            <person name="Fu W."/>
            <person name="Wang T."/>
            <person name="Wang B."/>
            <person name="Zhang J."/>
            <person name="Peng Z."/>
            <person name="Li Y."/>
            <person name="Li N."/>
            <person name="Wang J."/>
            <person name="Chen M."/>
            <person name="He Y."/>
            <person name="Tan F."/>
            <person name="Song X."/>
            <person name="Zheng Q."/>
            <person name="Huang R."/>
            <person name="Yang H."/>
            <person name="Du X."/>
            <person name="Chen L."/>
            <person name="Yang M."/>
            <person name="Gaffney P.M."/>
            <person name="Wang S."/>
            <person name="Luo L."/>
            <person name="She Z."/>
            <person name="Ming Y."/>
            <person name="Huang W."/>
            <person name="Zhang S."/>
            <person name="Huang B."/>
            <person name="Zhang Y."/>
            <person name="Qu T."/>
            <person name="Ni P."/>
            <person name="Miao G."/>
            <person name="Wang J."/>
            <person name="Wang Q."/>
            <person name="Steinberg C.E."/>
            <person name="Wang H."/>
            <person name="Li N."/>
            <person name="Qian L."/>
            <person name="Zhang G."/>
            <person name="Li Y."/>
            <person name="Yang H."/>
            <person name="Liu X."/>
            <person name="Wang J."/>
            <person name="Yin Y."/>
            <person name="Wang J."/>
        </authorList>
    </citation>
    <scope>NUCLEOTIDE SEQUENCE [LARGE SCALE GENOMIC DNA]</scope>
    <source>
        <strain evidence="1">05x7-T-G4-1.051#20</strain>
    </source>
</reference>
<dbReference type="InterPro" id="IPR002035">
    <property type="entry name" value="VWF_A"/>
</dbReference>
<dbReference type="CDD" id="cd01450">
    <property type="entry name" value="vWFA_subfamily_ECM"/>
    <property type="match status" value="1"/>
</dbReference>
<keyword evidence="1" id="KW-0176">Collagen</keyword>
<dbReference type="Gene3D" id="3.40.50.410">
    <property type="entry name" value="von Willebrand factor, type A domain"/>
    <property type="match status" value="1"/>
</dbReference>
<evidence type="ECO:0000313" key="1">
    <source>
        <dbReference type="EMBL" id="EKC17468.1"/>
    </source>
</evidence>
<dbReference type="PANTHER" id="PTHR24020:SF20">
    <property type="entry name" value="PH DOMAIN-CONTAINING PROTEIN"/>
    <property type="match status" value="1"/>
</dbReference>
<dbReference type="HOGENOM" id="CLU_1950849_0_0_1"/>
<dbReference type="PROSITE" id="PS50234">
    <property type="entry name" value="VWFA"/>
    <property type="match status" value="1"/>
</dbReference>
<dbReference type="InterPro" id="IPR050525">
    <property type="entry name" value="ECM_Assembly_Org"/>
</dbReference>
<organism evidence="1">
    <name type="scientific">Magallana gigas</name>
    <name type="common">Pacific oyster</name>
    <name type="synonym">Crassostrea gigas</name>
    <dbReference type="NCBI Taxonomy" id="29159"/>
    <lineage>
        <taxon>Eukaryota</taxon>
        <taxon>Metazoa</taxon>
        <taxon>Spiralia</taxon>
        <taxon>Lophotrochozoa</taxon>
        <taxon>Mollusca</taxon>
        <taxon>Bivalvia</taxon>
        <taxon>Autobranchia</taxon>
        <taxon>Pteriomorphia</taxon>
        <taxon>Ostreida</taxon>
        <taxon>Ostreoidea</taxon>
        <taxon>Ostreidae</taxon>
        <taxon>Magallana</taxon>
    </lineage>
</organism>
<dbReference type="SUPFAM" id="SSF53300">
    <property type="entry name" value="vWA-like"/>
    <property type="match status" value="1"/>
</dbReference>